<proteinExistence type="predicted"/>
<dbReference type="AlphaFoldDB" id="A0AAD1Y397"/>
<keyword evidence="5" id="KW-1185">Reference proteome</keyword>
<name>A0AAD1Y397_EUPCR</name>
<gene>
    <name evidence="4" type="ORF">ECRASSUSDP1_LOCUS25390</name>
</gene>
<keyword evidence="3" id="KW-0862">Zinc</keyword>
<sequence length="140" mass="16543">MENSSVKKSQLGYQCVGCEDYYLRIWIIPGCQHCYCEECYEELKTKIKSSKVQCIARGCPFSYGEESLPKDINDLSRYIESKKEPTPEKKVEVEDSCDKNTIEQFRFQAQPENEEPKHWIAKYLLRVCDQIEEDEYFITK</sequence>
<evidence type="ECO:0000313" key="5">
    <source>
        <dbReference type="Proteomes" id="UP001295684"/>
    </source>
</evidence>
<dbReference type="EMBL" id="CAMPGE010026183">
    <property type="protein sequence ID" value="CAI2383877.1"/>
    <property type="molecule type" value="Genomic_DNA"/>
</dbReference>
<keyword evidence="2" id="KW-0863">Zinc-finger</keyword>
<keyword evidence="1" id="KW-0479">Metal-binding</keyword>
<dbReference type="GO" id="GO:0008270">
    <property type="term" value="F:zinc ion binding"/>
    <property type="evidence" value="ECO:0007669"/>
    <property type="project" value="UniProtKB-KW"/>
</dbReference>
<reference evidence="4" key="1">
    <citation type="submission" date="2023-07" db="EMBL/GenBank/DDBJ databases">
        <authorList>
            <consortium name="AG Swart"/>
            <person name="Singh M."/>
            <person name="Singh A."/>
            <person name="Seah K."/>
            <person name="Emmerich C."/>
        </authorList>
    </citation>
    <scope>NUCLEOTIDE SEQUENCE</scope>
    <source>
        <strain evidence="4">DP1</strain>
    </source>
</reference>
<evidence type="ECO:0008006" key="6">
    <source>
        <dbReference type="Google" id="ProtNLM"/>
    </source>
</evidence>
<accession>A0AAD1Y397</accession>
<dbReference type="InterPro" id="IPR017907">
    <property type="entry name" value="Znf_RING_CS"/>
</dbReference>
<evidence type="ECO:0000256" key="3">
    <source>
        <dbReference type="ARBA" id="ARBA00022833"/>
    </source>
</evidence>
<dbReference type="SUPFAM" id="SSF57850">
    <property type="entry name" value="RING/U-box"/>
    <property type="match status" value="1"/>
</dbReference>
<evidence type="ECO:0000256" key="2">
    <source>
        <dbReference type="ARBA" id="ARBA00022771"/>
    </source>
</evidence>
<dbReference type="PROSITE" id="PS00518">
    <property type="entry name" value="ZF_RING_1"/>
    <property type="match status" value="1"/>
</dbReference>
<evidence type="ECO:0000256" key="1">
    <source>
        <dbReference type="ARBA" id="ARBA00022723"/>
    </source>
</evidence>
<protein>
    <recommendedName>
        <fullName evidence="6">RING-type domain-containing protein</fullName>
    </recommendedName>
</protein>
<dbReference type="Proteomes" id="UP001295684">
    <property type="component" value="Unassembled WGS sequence"/>
</dbReference>
<evidence type="ECO:0000313" key="4">
    <source>
        <dbReference type="EMBL" id="CAI2383877.1"/>
    </source>
</evidence>
<comment type="caution">
    <text evidence="4">The sequence shown here is derived from an EMBL/GenBank/DDBJ whole genome shotgun (WGS) entry which is preliminary data.</text>
</comment>
<organism evidence="4 5">
    <name type="scientific">Euplotes crassus</name>
    <dbReference type="NCBI Taxonomy" id="5936"/>
    <lineage>
        <taxon>Eukaryota</taxon>
        <taxon>Sar</taxon>
        <taxon>Alveolata</taxon>
        <taxon>Ciliophora</taxon>
        <taxon>Intramacronucleata</taxon>
        <taxon>Spirotrichea</taxon>
        <taxon>Hypotrichia</taxon>
        <taxon>Euplotida</taxon>
        <taxon>Euplotidae</taxon>
        <taxon>Moneuplotes</taxon>
    </lineage>
</organism>